<feature type="transmembrane region" description="Helical" evidence="6">
    <location>
        <begin position="289"/>
        <end position="309"/>
    </location>
</feature>
<evidence type="ECO:0000256" key="2">
    <source>
        <dbReference type="ARBA" id="ARBA00007635"/>
    </source>
</evidence>
<organism evidence="8 9">
    <name type="scientific">Brassica carinata</name>
    <name type="common">Ethiopian mustard</name>
    <name type="synonym">Abyssinian cabbage</name>
    <dbReference type="NCBI Taxonomy" id="52824"/>
    <lineage>
        <taxon>Eukaryota</taxon>
        <taxon>Viridiplantae</taxon>
        <taxon>Streptophyta</taxon>
        <taxon>Embryophyta</taxon>
        <taxon>Tracheophyta</taxon>
        <taxon>Spermatophyta</taxon>
        <taxon>Magnoliopsida</taxon>
        <taxon>eudicotyledons</taxon>
        <taxon>Gunneridae</taxon>
        <taxon>Pentapetalae</taxon>
        <taxon>rosids</taxon>
        <taxon>malvids</taxon>
        <taxon>Brassicales</taxon>
        <taxon>Brassicaceae</taxon>
        <taxon>Brassiceae</taxon>
        <taxon>Brassica</taxon>
    </lineage>
</organism>
<comment type="caution">
    <text evidence="8">The sequence shown here is derived from an EMBL/GenBank/DDBJ whole genome shotgun (WGS) entry which is preliminary data.</text>
</comment>
<name>A0A8X7RCF2_BRACI</name>
<feature type="transmembrane region" description="Helical" evidence="6">
    <location>
        <begin position="258"/>
        <end position="277"/>
    </location>
</feature>
<dbReference type="InterPro" id="IPR030184">
    <property type="entry name" value="WAT1-related"/>
</dbReference>
<dbReference type="AlphaFoldDB" id="A0A8X7RCF2"/>
<keyword evidence="4 6" id="KW-1133">Transmembrane helix</keyword>
<keyword evidence="5 6" id="KW-0472">Membrane</keyword>
<accession>A0A8X7RCF2</accession>
<proteinExistence type="inferred from homology"/>
<dbReference type="GO" id="GO:0022857">
    <property type="term" value="F:transmembrane transporter activity"/>
    <property type="evidence" value="ECO:0007669"/>
    <property type="project" value="InterPro"/>
</dbReference>
<protein>
    <recommendedName>
        <fullName evidence="6">WAT1-related protein</fullName>
    </recommendedName>
</protein>
<feature type="domain" description="EamA" evidence="7">
    <location>
        <begin position="29"/>
        <end position="158"/>
    </location>
</feature>
<feature type="transmembrane region" description="Helical" evidence="6">
    <location>
        <begin position="140"/>
        <end position="160"/>
    </location>
</feature>
<reference evidence="8 9" key="1">
    <citation type="submission" date="2020-02" db="EMBL/GenBank/DDBJ databases">
        <authorList>
            <person name="Ma Q."/>
            <person name="Huang Y."/>
            <person name="Song X."/>
            <person name="Pei D."/>
        </authorList>
    </citation>
    <scope>NUCLEOTIDE SEQUENCE [LARGE SCALE GENOMIC DNA]</scope>
    <source>
        <strain evidence="8">Sxm20200214</strain>
        <tissue evidence="8">Leaf</tissue>
    </source>
</reference>
<dbReference type="InterPro" id="IPR037185">
    <property type="entry name" value="EmrE-like"/>
</dbReference>
<feature type="transmembrane region" description="Helical" evidence="6">
    <location>
        <begin position="315"/>
        <end position="334"/>
    </location>
</feature>
<feature type="transmembrane region" description="Helical" evidence="6">
    <location>
        <begin position="224"/>
        <end position="246"/>
    </location>
</feature>
<dbReference type="GO" id="GO:0016020">
    <property type="term" value="C:membrane"/>
    <property type="evidence" value="ECO:0007669"/>
    <property type="project" value="UniProtKB-SubCell"/>
</dbReference>
<evidence type="ECO:0000259" key="7">
    <source>
        <dbReference type="Pfam" id="PF00892"/>
    </source>
</evidence>
<keyword evidence="3 6" id="KW-0812">Transmembrane</keyword>
<evidence type="ECO:0000313" key="8">
    <source>
        <dbReference type="EMBL" id="KAG2286688.1"/>
    </source>
</evidence>
<gene>
    <name evidence="8" type="ORF">Bca52824_046292</name>
</gene>
<sequence length="364" mass="39984">MRGAREETVAWRYFSRDVVPFAAMFTVECTTVGANTLYKAASLRGLSFYVFVFYSYLVSTLLLLPLSLIFGRSRRLPPAKSPLFFKIFILGLLGFMSQIAACKGIEYSSPTLASAISNLTPAFTFTNFRMEQVRLRSSASQAKIIGAILSISGALVIVLYKGPKVLSGASFTSSSSLPISLDQNLTSSDSSWMIGGLFLASQYFLLSVWYILQTQIMEIYPEEISVVLFYNMCATLISALVCLYVERDLNSWKLKPGVSLVAVIYSGFFDTSLGSVIHTWGLHLKGPVYVSLFKPLSIAIAVAMASIFLGDALHLGSVVGSVILSFGFYTVIWGKAREDTTKTISDSEQSLLFPTQNREDETLS</sequence>
<evidence type="ECO:0000256" key="4">
    <source>
        <dbReference type="ARBA" id="ARBA00022989"/>
    </source>
</evidence>
<dbReference type="PANTHER" id="PTHR31218">
    <property type="entry name" value="WAT1-RELATED PROTEIN"/>
    <property type="match status" value="1"/>
</dbReference>
<feature type="transmembrane region" description="Helical" evidence="6">
    <location>
        <begin position="192"/>
        <end position="212"/>
    </location>
</feature>
<evidence type="ECO:0000256" key="3">
    <source>
        <dbReference type="ARBA" id="ARBA00022692"/>
    </source>
</evidence>
<dbReference type="Proteomes" id="UP000886595">
    <property type="component" value="Unassembled WGS sequence"/>
</dbReference>
<feature type="transmembrane region" description="Helical" evidence="6">
    <location>
        <begin position="107"/>
        <end position="128"/>
    </location>
</feature>
<dbReference type="SUPFAM" id="SSF103481">
    <property type="entry name" value="Multidrug resistance efflux transporter EmrE"/>
    <property type="match status" value="2"/>
</dbReference>
<evidence type="ECO:0000256" key="5">
    <source>
        <dbReference type="ARBA" id="ARBA00023136"/>
    </source>
</evidence>
<dbReference type="InterPro" id="IPR000620">
    <property type="entry name" value="EamA_dom"/>
</dbReference>
<comment type="similarity">
    <text evidence="2 6">Belongs to the drug/metabolite transporter (DMT) superfamily. Plant drug/metabolite exporter (P-DME) (TC 2.A.7.4) family.</text>
</comment>
<feature type="transmembrane region" description="Helical" evidence="6">
    <location>
        <begin position="46"/>
        <end position="71"/>
    </location>
</feature>
<keyword evidence="9" id="KW-1185">Reference proteome</keyword>
<evidence type="ECO:0000313" key="9">
    <source>
        <dbReference type="Proteomes" id="UP000886595"/>
    </source>
</evidence>
<evidence type="ECO:0000256" key="1">
    <source>
        <dbReference type="ARBA" id="ARBA00004141"/>
    </source>
</evidence>
<dbReference type="Pfam" id="PF00892">
    <property type="entry name" value="EamA"/>
    <property type="match status" value="1"/>
</dbReference>
<dbReference type="OrthoDB" id="1728340at2759"/>
<evidence type="ECO:0000256" key="6">
    <source>
        <dbReference type="RuleBase" id="RU363077"/>
    </source>
</evidence>
<feature type="transmembrane region" description="Helical" evidence="6">
    <location>
        <begin position="83"/>
        <end position="101"/>
    </location>
</feature>
<comment type="subcellular location">
    <subcellularLocation>
        <location evidence="1 6">Membrane</location>
        <topology evidence="1 6">Multi-pass membrane protein</topology>
    </subcellularLocation>
</comment>
<dbReference type="EMBL" id="JAAMPC010000010">
    <property type="protein sequence ID" value="KAG2286688.1"/>
    <property type="molecule type" value="Genomic_DNA"/>
</dbReference>